<dbReference type="Proteomes" id="UP000002725">
    <property type="component" value="Chromosome"/>
</dbReference>
<evidence type="ECO:0000313" key="2">
    <source>
        <dbReference type="Proteomes" id="UP000002725"/>
    </source>
</evidence>
<dbReference type="STRING" id="290512.Paes_0804"/>
<name>B4S713_PROA2</name>
<protein>
    <recommendedName>
        <fullName evidence="3">Adenylate/guanylate cyclase</fullName>
    </recommendedName>
</protein>
<dbReference type="HOGENOM" id="CLU_1065002_0_0_10"/>
<evidence type="ECO:0000313" key="1">
    <source>
        <dbReference type="EMBL" id="ACF45850.1"/>
    </source>
</evidence>
<dbReference type="RefSeq" id="WP_012505387.1">
    <property type="nucleotide sequence ID" value="NC_011059.1"/>
</dbReference>
<dbReference type="eggNOG" id="COG2114">
    <property type="taxonomic scope" value="Bacteria"/>
</dbReference>
<gene>
    <name evidence="1" type="ordered locus">Paes_0804</name>
</gene>
<dbReference type="SUPFAM" id="SSF55073">
    <property type="entry name" value="Nucleotide cyclase"/>
    <property type="match status" value="1"/>
</dbReference>
<organism evidence="1 2">
    <name type="scientific">Prosthecochloris aestuarii (strain DSM 271 / SK 413)</name>
    <dbReference type="NCBI Taxonomy" id="290512"/>
    <lineage>
        <taxon>Bacteria</taxon>
        <taxon>Pseudomonadati</taxon>
        <taxon>Chlorobiota</taxon>
        <taxon>Chlorobiia</taxon>
        <taxon>Chlorobiales</taxon>
        <taxon>Chlorobiaceae</taxon>
        <taxon>Prosthecochloris</taxon>
    </lineage>
</organism>
<keyword evidence="2" id="KW-1185">Reference proteome</keyword>
<accession>B4S713</accession>
<sequence length="261" mass="28849">MLKSLDDLLRSTPLTIDVVIEHEWTGAFPVKGVEMEATVLYVELPEYYRLTLELGPAPMLIHGNMFVAWLERLVERAGISAVYSISGLSVSLIFSSLCGSGTPCIDALRVARLMGENDVFGFQPSIGIGSGVIMAGSASFKACSHSSLSGRPLLVANACARVRPAGHYASCISLPVAEWSESVFDDVFAPRRFQDADQEDVHEEPLLWEPGRARMIDIPGIGGLEILDIASFIHWNSRDRAEQKSRDWFVELQRKGYYRKS</sequence>
<dbReference type="AlphaFoldDB" id="B4S713"/>
<dbReference type="InterPro" id="IPR029787">
    <property type="entry name" value="Nucleotide_cyclase"/>
</dbReference>
<dbReference type="KEGG" id="paa:Paes_0804"/>
<dbReference type="EMBL" id="CP001108">
    <property type="protein sequence ID" value="ACF45850.1"/>
    <property type="molecule type" value="Genomic_DNA"/>
</dbReference>
<reference evidence="1" key="1">
    <citation type="submission" date="2008-06" db="EMBL/GenBank/DDBJ databases">
        <title>Complete sequence of chromosome of Prosthecochloris aestuarii DSM 271.</title>
        <authorList>
            <consortium name="US DOE Joint Genome Institute"/>
            <person name="Lucas S."/>
            <person name="Copeland A."/>
            <person name="Lapidus A."/>
            <person name="Glavina del Rio T."/>
            <person name="Dalin E."/>
            <person name="Tice H."/>
            <person name="Bruce D."/>
            <person name="Goodwin L."/>
            <person name="Pitluck S."/>
            <person name="Schmutz J."/>
            <person name="Larimer F."/>
            <person name="Land M."/>
            <person name="Hauser L."/>
            <person name="Kyrpides N."/>
            <person name="Anderson I."/>
            <person name="Liu Z."/>
            <person name="Li T."/>
            <person name="Zhao F."/>
            <person name="Overmann J."/>
            <person name="Bryant D.A."/>
            <person name="Richardson P."/>
        </authorList>
    </citation>
    <scope>NUCLEOTIDE SEQUENCE [LARGE SCALE GENOMIC DNA]</scope>
    <source>
        <strain evidence="1">DSM 271</strain>
    </source>
</reference>
<evidence type="ECO:0008006" key="3">
    <source>
        <dbReference type="Google" id="ProtNLM"/>
    </source>
</evidence>
<proteinExistence type="predicted"/>